<protein>
    <recommendedName>
        <fullName evidence="4">Ferric-chelate reductase 1</fullName>
    </recommendedName>
</protein>
<accession>A0A226DYS6</accession>
<reference evidence="2 3" key="1">
    <citation type="submission" date="2015-12" db="EMBL/GenBank/DDBJ databases">
        <title>The genome of Folsomia candida.</title>
        <authorList>
            <person name="Faddeeva A."/>
            <person name="Derks M.F."/>
            <person name="Anvar Y."/>
            <person name="Smit S."/>
            <person name="Van Straalen N."/>
            <person name="Roelofs D."/>
        </authorList>
    </citation>
    <scope>NUCLEOTIDE SEQUENCE [LARGE SCALE GENOMIC DNA]</scope>
    <source>
        <strain evidence="2 3">VU population</strain>
        <tissue evidence="2">Whole body</tissue>
    </source>
</reference>
<dbReference type="AlphaFoldDB" id="A0A226DYS6"/>
<keyword evidence="1" id="KW-0472">Membrane</keyword>
<feature type="transmembrane region" description="Helical" evidence="1">
    <location>
        <begin position="1052"/>
        <end position="1071"/>
    </location>
</feature>
<comment type="caution">
    <text evidence="2">The sequence shown here is derived from an EMBL/GenBank/DDBJ whole genome shotgun (WGS) entry which is preliminary data.</text>
</comment>
<evidence type="ECO:0000313" key="2">
    <source>
        <dbReference type="EMBL" id="OXA50602.1"/>
    </source>
</evidence>
<evidence type="ECO:0000313" key="3">
    <source>
        <dbReference type="Proteomes" id="UP000198287"/>
    </source>
</evidence>
<name>A0A226DYS6_FOLCA</name>
<feature type="transmembrane region" description="Helical" evidence="1">
    <location>
        <begin position="827"/>
        <end position="847"/>
    </location>
</feature>
<dbReference type="STRING" id="158441.A0A226DYS6"/>
<feature type="transmembrane region" description="Helical" evidence="1">
    <location>
        <begin position="986"/>
        <end position="1007"/>
    </location>
</feature>
<proteinExistence type="predicted"/>
<dbReference type="Proteomes" id="UP000198287">
    <property type="component" value="Unassembled WGS sequence"/>
</dbReference>
<sequence length="1104" mass="126479">MDIRNFPIQFAKFYTVCKSLRIRERSTRNLCIPSYQVFIVLEYLPLIVLPDFTSFLTLRDQGVFPLPVFFLLDKKLELFTMSPHLSLVAIVALAVCVITGVTGQLYTRVEDLMTIFKPKLGPLKWPTTALKNPPITCLVMANRNLNVYHSRVAYMESWDRFRTEYNDKIDPSNFNPHYFCANVPKFRFMSSDVIKEPDKEDFSRTPHSQFWMEEPTAWFWHRRYHATLELTAEQLMTGKILGLIFRVDDVDGVLVRVDNQRSAAEEVLANHVIDKLIVTARGLTLAAGRPRPPCERCRPFSETGRPPFKPEPRPVRRVWVGGIGEFVQDFPPCEEDGYRMKTEYVKQQFMSCGTVQFGEAHYGNNFYYTRTHNDKKTKYGQTQETLKGAAEIHLNFKFDNSFCNRYAEIDFVFLFPAVQRSVSTRILFSSSHAMHAPIFYESADPIPRGVKTVQCSHPLQGEWVMNDAQPFQMPGTTTLHRMSVTAGADLKLNPKATFDSTFGGSIKFIFGLPKDLLLSDVIELNSPSDDVNAFGLRRTSTYQAPLTEEVGGEMWTPFRDILGHPQKQGHPVSAWLSIISIVTREMNEFDWETFIATDDPDPTNPDIKNGSYCNPRTMFDLIYEPGPTYLAHPYYDVTCLGVESFKNTSGIIVRAVPYLANDAEIIQKGRDAMFYKKLPPITGRCRPLLWWNDGVGSLRAAAPKCDDFFQEYRDGKTKDPALARLVKMVDEQHKSRSREKWKDKYEESAKRKVMVGLCGAMEQLKKDYPCAIPVPRPFTTAPTTVKSSNESAAQERIAGQMKHSNAYLRGMVVNESPYTVYIWDSRLIHGVIMTIIVMFVTPISFFLTRYFKETFMNTRLMLQHLWFFVHLWSAIVTLLLFLVGMWRQVETRGILGVSLHPTARTHRVLGWMSVSIAATMLVLGGFRCMNRTVRGIIIILHSLLGYFYYVLCLTCMITSIRIPGSPAAFQDFSVVSFELKTLDREAVFVVVVVWIIFDLVMHIVMTFRQCINDGIMKLTRGRFYFIAPIPVVLETDRFDTPGHLTRIWMLRAYSLVAFIATITIICFILGHSPRGKGFGFMTCTHHPENFEVRTEYECPKGWTI</sequence>
<dbReference type="EMBL" id="LNIX01000008">
    <property type="protein sequence ID" value="OXA50602.1"/>
    <property type="molecule type" value="Genomic_DNA"/>
</dbReference>
<keyword evidence="1" id="KW-1133">Transmembrane helix</keyword>
<keyword evidence="1" id="KW-0812">Transmembrane</keyword>
<feature type="transmembrane region" description="Helical" evidence="1">
    <location>
        <begin position="908"/>
        <end position="926"/>
    </location>
</feature>
<feature type="transmembrane region" description="Helical" evidence="1">
    <location>
        <begin position="84"/>
        <end position="106"/>
    </location>
</feature>
<evidence type="ECO:0008006" key="4">
    <source>
        <dbReference type="Google" id="ProtNLM"/>
    </source>
</evidence>
<feature type="transmembrane region" description="Helical" evidence="1">
    <location>
        <begin position="867"/>
        <end position="888"/>
    </location>
</feature>
<gene>
    <name evidence="2" type="ORF">Fcan01_14346</name>
</gene>
<dbReference type="CDD" id="cd08760">
    <property type="entry name" value="Cyt_b561_FRRS1_like"/>
    <property type="match status" value="1"/>
</dbReference>
<feature type="transmembrane region" description="Helical" evidence="1">
    <location>
        <begin position="938"/>
        <end position="962"/>
    </location>
</feature>
<keyword evidence="3" id="KW-1185">Reference proteome</keyword>
<organism evidence="2 3">
    <name type="scientific">Folsomia candida</name>
    <name type="common">Springtail</name>
    <dbReference type="NCBI Taxonomy" id="158441"/>
    <lineage>
        <taxon>Eukaryota</taxon>
        <taxon>Metazoa</taxon>
        <taxon>Ecdysozoa</taxon>
        <taxon>Arthropoda</taxon>
        <taxon>Hexapoda</taxon>
        <taxon>Collembola</taxon>
        <taxon>Entomobryomorpha</taxon>
        <taxon>Isotomoidea</taxon>
        <taxon>Isotomidae</taxon>
        <taxon>Proisotominae</taxon>
        <taxon>Folsomia</taxon>
    </lineage>
</organism>
<evidence type="ECO:0000256" key="1">
    <source>
        <dbReference type="SAM" id="Phobius"/>
    </source>
</evidence>